<evidence type="ECO:0000256" key="2">
    <source>
        <dbReference type="ARBA" id="ARBA00022729"/>
    </source>
</evidence>
<dbReference type="SUPFAM" id="SSF57184">
    <property type="entry name" value="Growth factor receptor domain"/>
    <property type="match status" value="1"/>
</dbReference>
<dbReference type="InterPro" id="IPR008197">
    <property type="entry name" value="WAP_dom"/>
</dbReference>
<dbReference type="PANTHER" id="PTHR14002:SF22">
    <property type="entry name" value="UROMODULIN-LIKE 1"/>
    <property type="match status" value="1"/>
</dbReference>
<keyword evidence="1 5" id="KW-0245">EGF-like domain</keyword>
<dbReference type="GO" id="GO:0005509">
    <property type="term" value="F:calcium ion binding"/>
    <property type="evidence" value="ECO:0007669"/>
    <property type="project" value="InterPro"/>
</dbReference>
<dbReference type="InterPro" id="IPR003961">
    <property type="entry name" value="FN3_dom"/>
</dbReference>
<feature type="domain" description="Fibronectin type-III" evidence="10">
    <location>
        <begin position="665"/>
        <end position="751"/>
    </location>
</feature>
<evidence type="ECO:0000313" key="15">
    <source>
        <dbReference type="Proteomes" id="UP000694564"/>
    </source>
</evidence>
<dbReference type="GO" id="GO:0030414">
    <property type="term" value="F:peptidase inhibitor activity"/>
    <property type="evidence" value="ECO:0007669"/>
    <property type="project" value="InterPro"/>
</dbReference>
<dbReference type="PROSITE" id="PS51041">
    <property type="entry name" value="EMI"/>
    <property type="match status" value="1"/>
</dbReference>
<dbReference type="InterPro" id="IPR001881">
    <property type="entry name" value="EGF-like_Ca-bd_dom"/>
</dbReference>
<dbReference type="PROSITE" id="PS51034">
    <property type="entry name" value="ZP_2"/>
    <property type="match status" value="1"/>
</dbReference>
<dbReference type="GO" id="GO:0010468">
    <property type="term" value="P:regulation of gene expression"/>
    <property type="evidence" value="ECO:0007669"/>
    <property type="project" value="Ensembl"/>
</dbReference>
<dbReference type="InterPro" id="IPR000742">
    <property type="entry name" value="EGF"/>
</dbReference>
<evidence type="ECO:0000256" key="7">
    <source>
        <dbReference type="SAM" id="Phobius"/>
    </source>
</evidence>
<dbReference type="Pfam" id="PF00100">
    <property type="entry name" value="Zona_pellucida"/>
    <property type="match status" value="1"/>
</dbReference>
<dbReference type="InterPro" id="IPR055356">
    <property type="entry name" value="ZP-N"/>
</dbReference>
<dbReference type="InterPro" id="IPR001507">
    <property type="entry name" value="ZP_dom"/>
</dbReference>
<dbReference type="InterPro" id="IPR042235">
    <property type="entry name" value="ZP-C_dom"/>
</dbReference>
<evidence type="ECO:0000259" key="8">
    <source>
        <dbReference type="PROSITE" id="PS50024"/>
    </source>
</evidence>
<gene>
    <name evidence="14" type="primary">UMODL1</name>
</gene>
<dbReference type="GO" id="GO:2000354">
    <property type="term" value="P:regulation of ovarian follicle development"/>
    <property type="evidence" value="ECO:0007669"/>
    <property type="project" value="Ensembl"/>
</dbReference>
<dbReference type="SMART" id="SM00181">
    <property type="entry name" value="EGF"/>
    <property type="match status" value="3"/>
</dbReference>
<accession>A0A8D2D285</accession>
<dbReference type="PROSITE" id="PS50026">
    <property type="entry name" value="EGF_3"/>
    <property type="match status" value="2"/>
</dbReference>
<dbReference type="SMART" id="SM00060">
    <property type="entry name" value="FN3"/>
    <property type="match status" value="1"/>
</dbReference>
<dbReference type="PROSITE" id="PS51390">
    <property type="entry name" value="WAP"/>
    <property type="match status" value="1"/>
</dbReference>
<evidence type="ECO:0000256" key="1">
    <source>
        <dbReference type="ARBA" id="ARBA00022536"/>
    </source>
</evidence>
<dbReference type="GO" id="GO:0097211">
    <property type="term" value="P:cellular response to gonadotropin-releasing hormone"/>
    <property type="evidence" value="ECO:0007669"/>
    <property type="project" value="Ensembl"/>
</dbReference>
<dbReference type="PROSITE" id="PS00010">
    <property type="entry name" value="ASX_HYDROXYL"/>
    <property type="match status" value="2"/>
</dbReference>
<reference evidence="14" key="2">
    <citation type="submission" date="2025-09" db="UniProtKB">
        <authorList>
            <consortium name="Ensembl"/>
        </authorList>
    </citation>
    <scope>IDENTIFICATION</scope>
</reference>
<dbReference type="Pfam" id="PF07645">
    <property type="entry name" value="EGF_CA"/>
    <property type="match status" value="3"/>
</dbReference>
<feature type="transmembrane region" description="Helical" evidence="7">
    <location>
        <begin position="1214"/>
        <end position="1232"/>
    </location>
</feature>
<feature type="region of interest" description="Disordered" evidence="6">
    <location>
        <begin position="529"/>
        <end position="645"/>
    </location>
</feature>
<keyword evidence="4" id="KW-1015">Disulfide bond</keyword>
<dbReference type="GO" id="GO:0009897">
    <property type="term" value="C:external side of plasma membrane"/>
    <property type="evidence" value="ECO:0007669"/>
    <property type="project" value="Ensembl"/>
</dbReference>
<dbReference type="SUPFAM" id="SSF49265">
    <property type="entry name" value="Fibronectin type III"/>
    <property type="match status" value="1"/>
</dbReference>
<dbReference type="InterPro" id="IPR000082">
    <property type="entry name" value="SEA_dom"/>
</dbReference>
<dbReference type="Pfam" id="PF00095">
    <property type="entry name" value="WAP"/>
    <property type="match status" value="1"/>
</dbReference>
<dbReference type="SMART" id="SM00217">
    <property type="entry name" value="WAP"/>
    <property type="match status" value="1"/>
</dbReference>
<evidence type="ECO:0000259" key="10">
    <source>
        <dbReference type="PROSITE" id="PS50853"/>
    </source>
</evidence>
<keyword evidence="7" id="KW-1133">Transmembrane helix</keyword>
<evidence type="ECO:0000259" key="12">
    <source>
        <dbReference type="PROSITE" id="PS51041"/>
    </source>
</evidence>
<dbReference type="PANTHER" id="PTHR14002">
    <property type="entry name" value="ENDOGLIN/TGF-BETA RECEPTOR TYPE III"/>
    <property type="match status" value="1"/>
</dbReference>
<dbReference type="InterPro" id="IPR055355">
    <property type="entry name" value="ZP-C"/>
</dbReference>
<feature type="domain" description="SEA" evidence="8">
    <location>
        <begin position="341"/>
        <end position="455"/>
    </location>
</feature>
<dbReference type="InterPro" id="IPR049883">
    <property type="entry name" value="NOTCH1_EGF-like"/>
</dbReference>
<feature type="domain" description="EGF-like" evidence="9">
    <location>
        <begin position="850"/>
        <end position="888"/>
    </location>
</feature>
<dbReference type="SMART" id="SM00241">
    <property type="entry name" value="ZP"/>
    <property type="match status" value="1"/>
</dbReference>
<dbReference type="InterPro" id="IPR036645">
    <property type="entry name" value="Elafin-like_sf"/>
</dbReference>
<feature type="domain" description="WAP" evidence="13">
    <location>
        <begin position="93"/>
        <end position="137"/>
    </location>
</feature>
<dbReference type="GeneTree" id="ENSGT00940000159975"/>
<dbReference type="InterPro" id="IPR011489">
    <property type="entry name" value="EMI_domain"/>
</dbReference>
<keyword evidence="7" id="KW-0812">Transmembrane</keyword>
<feature type="region of interest" description="Disordered" evidence="6">
    <location>
        <begin position="887"/>
        <end position="912"/>
    </location>
</feature>
<evidence type="ECO:0000313" key="14">
    <source>
        <dbReference type="Ensembl" id="ENSSVLP00005018597.1"/>
    </source>
</evidence>
<comment type="caution">
    <text evidence="5">Lacks conserved residue(s) required for the propagation of feature annotation.</text>
</comment>
<dbReference type="PROSITE" id="PS50853">
    <property type="entry name" value="FN3"/>
    <property type="match status" value="1"/>
</dbReference>
<evidence type="ECO:0000256" key="4">
    <source>
        <dbReference type="ARBA" id="ARBA00023157"/>
    </source>
</evidence>
<protein>
    <submittedName>
        <fullName evidence="14">Uromodulin like 1</fullName>
    </submittedName>
</protein>
<dbReference type="InterPro" id="IPR036116">
    <property type="entry name" value="FN3_sf"/>
</dbReference>
<dbReference type="CDD" id="cd00063">
    <property type="entry name" value="FN3"/>
    <property type="match status" value="1"/>
</dbReference>
<feature type="domain" description="ZP" evidence="11">
    <location>
        <begin position="944"/>
        <end position="1187"/>
    </location>
</feature>
<dbReference type="PROSITE" id="PS50024">
    <property type="entry name" value="SEA"/>
    <property type="match status" value="1"/>
</dbReference>
<feature type="region of interest" description="Disordered" evidence="6">
    <location>
        <begin position="1287"/>
        <end position="1311"/>
    </location>
</feature>
<dbReference type="Gene3D" id="2.10.25.10">
    <property type="entry name" value="Laminin"/>
    <property type="match status" value="3"/>
</dbReference>
<dbReference type="GO" id="GO:0007338">
    <property type="term" value="P:single fertilization"/>
    <property type="evidence" value="ECO:0007669"/>
    <property type="project" value="Ensembl"/>
</dbReference>
<reference evidence="14" key="1">
    <citation type="submission" date="2025-08" db="UniProtKB">
        <authorList>
            <consortium name="Ensembl"/>
        </authorList>
    </citation>
    <scope>IDENTIFICATION</scope>
</reference>
<dbReference type="CDD" id="cd00054">
    <property type="entry name" value="EGF_CA"/>
    <property type="match status" value="3"/>
</dbReference>
<evidence type="ECO:0000256" key="5">
    <source>
        <dbReference type="PROSITE-ProRule" id="PRU00076"/>
    </source>
</evidence>
<keyword evidence="7" id="KW-0472">Membrane</keyword>
<dbReference type="InterPro" id="IPR018097">
    <property type="entry name" value="EGF_Ca-bd_CS"/>
</dbReference>
<dbReference type="Gene3D" id="2.60.40.3210">
    <property type="entry name" value="Zona pellucida, ZP-N domain"/>
    <property type="match status" value="1"/>
</dbReference>
<feature type="region of interest" description="Disordered" evidence="6">
    <location>
        <begin position="488"/>
        <end position="512"/>
    </location>
</feature>
<evidence type="ECO:0000256" key="3">
    <source>
        <dbReference type="ARBA" id="ARBA00022737"/>
    </source>
</evidence>
<dbReference type="GO" id="GO:0060612">
    <property type="term" value="P:adipose tissue development"/>
    <property type="evidence" value="ECO:0007669"/>
    <property type="project" value="Ensembl"/>
</dbReference>
<dbReference type="Proteomes" id="UP000694564">
    <property type="component" value="Chromosome 10"/>
</dbReference>
<keyword evidence="15" id="KW-1185">Reference proteome</keyword>
<keyword evidence="3" id="KW-0677">Repeat</keyword>
<evidence type="ECO:0000259" key="13">
    <source>
        <dbReference type="PROSITE" id="PS51390"/>
    </source>
</evidence>
<dbReference type="PROSITE" id="PS01187">
    <property type="entry name" value="EGF_CA"/>
    <property type="match status" value="3"/>
</dbReference>
<feature type="domain" description="EGF-like" evidence="9">
    <location>
        <begin position="452"/>
        <end position="497"/>
    </location>
</feature>
<proteinExistence type="predicted"/>
<name>A0A8D2D285_SCIVU</name>
<dbReference type="SMART" id="SM00179">
    <property type="entry name" value="EGF_CA"/>
    <property type="match status" value="3"/>
</dbReference>
<organism evidence="14 15">
    <name type="scientific">Sciurus vulgaris</name>
    <name type="common">Eurasian red squirrel</name>
    <dbReference type="NCBI Taxonomy" id="55149"/>
    <lineage>
        <taxon>Eukaryota</taxon>
        <taxon>Metazoa</taxon>
        <taxon>Chordata</taxon>
        <taxon>Craniata</taxon>
        <taxon>Vertebrata</taxon>
        <taxon>Euteleostomi</taxon>
        <taxon>Mammalia</taxon>
        <taxon>Eutheria</taxon>
        <taxon>Euarchontoglires</taxon>
        <taxon>Glires</taxon>
        <taxon>Rodentia</taxon>
        <taxon>Sciuromorpha</taxon>
        <taxon>Sciuridae</taxon>
        <taxon>Sciurinae</taxon>
        <taxon>Sciurini</taxon>
        <taxon>Sciurus</taxon>
    </lineage>
</organism>
<dbReference type="SUPFAM" id="SSF57256">
    <property type="entry name" value="Elafin-like"/>
    <property type="match status" value="1"/>
</dbReference>
<evidence type="ECO:0000259" key="9">
    <source>
        <dbReference type="PROSITE" id="PS50026"/>
    </source>
</evidence>
<dbReference type="Gene3D" id="2.60.40.4100">
    <property type="entry name" value="Zona pellucida, ZP-C domain"/>
    <property type="match status" value="1"/>
</dbReference>
<keyword evidence="2" id="KW-0732">Signal</keyword>
<feature type="domain" description="EMI" evidence="12">
    <location>
        <begin position="1"/>
        <end position="85"/>
    </location>
</feature>
<evidence type="ECO:0000256" key="6">
    <source>
        <dbReference type="SAM" id="MobiDB-lite"/>
    </source>
</evidence>
<dbReference type="CDD" id="cd00199">
    <property type="entry name" value="WAP"/>
    <property type="match status" value="1"/>
</dbReference>
<dbReference type="GO" id="GO:1904708">
    <property type="term" value="P:regulation of granulosa cell apoptotic process"/>
    <property type="evidence" value="ECO:0007669"/>
    <property type="project" value="Ensembl"/>
</dbReference>
<dbReference type="Ensembl" id="ENSSVLT00005020704.1">
    <property type="protein sequence ID" value="ENSSVLP00005018597.1"/>
    <property type="gene ID" value="ENSSVLG00005014644.1"/>
</dbReference>
<sequence>SDSREKGLSLLSYQLCSYLQTRSVQRMEAVQTSHVTRASCGGWIPWRWCPKTVYRTQYLAVAVPESRNVTDCCQGYEQLGLYCVLPLNRSGEFASRPGVCPTAGPQPGTLQCSWDTDCPGLQKCCPWSGGHHCVASAPHGRSQVSWYNVTVLVKMDFEDLQRVDPRMRNHTRLLYSLVTSALQPLDPAVHYLSSASQDPSTTLSWLLLGLSQLLPVANISALLDDIVKRVYEVVNIQVQDVNECAHRELHACSGEQLCINAEGSFRCVHCPPICDYMALNVTSSSFRVSWSLNSTQNHTFHVQVQQGELVAGLEAGVLYGVKTSYQGCGANVSAWLTIKTDAQVYGVTIKIVNRNLTEQLLDCSSTEHRNFSRQLLREVENSFPPAVSDLYRRGKLRVQITSLQAGSLVVKLRLIVQDPEFPVAVSTLAPMLQLLSSSTVFQIDQQGTVVQDWDECADGSQHDCAPTARCINLEGSYTCQCHTSRDANPSRAGRACEGDVVSPTGGEPSAAAEMTAPALCTGAAALGPETPTLSLSPRHPWDSLAASQAQTPGPPPRRGGSVTVRIHRSSTVPGPTHGSPQRDADSPLDTPGQFLGSPTAEPLSWPGPAERPPGHIVWHSSPPPQGTSLSATRLQNEDPGPSPSAGLPWTPIPASLKGPVCVPIPIERVTVSNVTSSSFHLAWVANLTLHPTFRLTLVSPRSPAQDLETQDTGVTLSGLGPGTLHLVEIVAGACGEGGPGAHLKVRTAAQKLRGRVRLANAGLSESLCHAGGTQRFLRVGDSLPATLRQHMDSGGIRVDVTSIAKGGGVVEFDLLVMVDLDVREVSAAFLSALQNASLLEGSRGGASIWDYDECERQEDDCVPGTSCQNTLGSFTCRCQGGAPDSRVEHSGRRCGSPGNLTQAPSPERPPMPVGTKAALMPGGARPAPQDLHPRLNLTGAVRVLCEIEKVAIAIRRRFLQQEAIPESSLYLGQPSCNVSSSNSTHVLLVASWGECGTLVHSNLTNTVVRTVLRSDLSPEGIIHHLKILSPIHCTFRNDLLTSLGYAPEWGLHTVLEDLHGAGNFVTKMQLFVGDSPIPQNHSVSASDYVKIQVGLYRQTSQLKVVLTECWATPSSNAGDPLTFGFINNSCPVPNTYTSVIENGNSSKAQFKLRVFSFINNSVVYLHCRLRVCVESPRATCRISCVDMRAAWSLTWGLSHTTGAAACAKPGLGTGYLILIVVAGFAVVAGVDFKIQLDDFSYQVFSEEEAQRPGGGCRRGADVSVLPPSVISAWQRAVSAGGVLGSLTGDAASPPGKHPSVARKRTGMMVHQ</sequence>
<dbReference type="GO" id="GO:0005615">
    <property type="term" value="C:extracellular space"/>
    <property type="evidence" value="ECO:0007669"/>
    <property type="project" value="Ensembl"/>
</dbReference>
<evidence type="ECO:0000259" key="11">
    <source>
        <dbReference type="PROSITE" id="PS51034"/>
    </source>
</evidence>
<dbReference type="InterPro" id="IPR000152">
    <property type="entry name" value="EGF-type_Asp/Asn_hydroxyl_site"/>
</dbReference>
<dbReference type="Gene3D" id="4.10.75.10">
    <property type="entry name" value="Elafin-like"/>
    <property type="match status" value="1"/>
</dbReference>
<dbReference type="Pfam" id="PF23344">
    <property type="entry name" value="ZP-N"/>
    <property type="match status" value="1"/>
</dbReference>
<dbReference type="InterPro" id="IPR009030">
    <property type="entry name" value="Growth_fac_rcpt_cys_sf"/>
</dbReference>